<reference evidence="3" key="2">
    <citation type="submission" date="2011-01" db="EMBL/GenBank/DDBJ databases">
        <title>The complete genome of Deinococcus maricopensis DSM 21211.</title>
        <authorList>
            <consortium name="US DOE Joint Genome Institute (JGI-PGF)"/>
            <person name="Lucas S."/>
            <person name="Copeland A."/>
            <person name="Lapidus A."/>
            <person name="Goodwin L."/>
            <person name="Pitluck S."/>
            <person name="Kyrpides N."/>
            <person name="Mavromatis K."/>
            <person name="Pagani I."/>
            <person name="Ivanova N."/>
            <person name="Ovchinnikova G."/>
            <person name="Zeytun A."/>
            <person name="Detter J.C."/>
            <person name="Han C."/>
            <person name="Land M."/>
            <person name="Hauser L."/>
            <person name="Markowitz V."/>
            <person name="Cheng J.-F."/>
            <person name="Hugenholtz P."/>
            <person name="Woyke T."/>
            <person name="Wu D."/>
            <person name="Pukall R."/>
            <person name="Gehrich-Schroeter G."/>
            <person name="Brambilla E."/>
            <person name="Klenk H.-P."/>
            <person name="Eisen J.A."/>
        </authorList>
    </citation>
    <scope>NUCLEOTIDE SEQUENCE [LARGE SCALE GENOMIC DNA]</scope>
    <source>
        <strain evidence="3">DSM 21211 / LMG 22137 / NRRL B-23946 / LB-34</strain>
    </source>
</reference>
<evidence type="ECO:0000313" key="3">
    <source>
        <dbReference type="Proteomes" id="UP000008635"/>
    </source>
</evidence>
<feature type="region of interest" description="Disordered" evidence="1">
    <location>
        <begin position="1"/>
        <end position="30"/>
    </location>
</feature>
<protein>
    <submittedName>
        <fullName evidence="2">Uncharacterized protein</fullName>
    </submittedName>
</protein>
<reference evidence="2 3" key="1">
    <citation type="journal article" date="2011" name="Stand. Genomic Sci.">
        <title>Complete genome sequence of Deinococcus maricopensis type strain (LB-34).</title>
        <authorList>
            <person name="Pukall R."/>
            <person name="Zeytun A."/>
            <person name="Lucas S."/>
            <person name="Lapidus A."/>
            <person name="Hammon N."/>
            <person name="Deshpande S."/>
            <person name="Nolan M."/>
            <person name="Cheng J.F."/>
            <person name="Pitluck S."/>
            <person name="Liolios K."/>
            <person name="Pagani I."/>
            <person name="Mikhailova N."/>
            <person name="Ivanova N."/>
            <person name="Mavromatis K."/>
            <person name="Pati A."/>
            <person name="Tapia R."/>
            <person name="Han C."/>
            <person name="Goodwin L."/>
            <person name="Chen A."/>
            <person name="Palaniappan K."/>
            <person name="Land M."/>
            <person name="Hauser L."/>
            <person name="Chang Y.J."/>
            <person name="Jeffries C.D."/>
            <person name="Brambilla E.M."/>
            <person name="Rohde M."/>
            <person name="Goker M."/>
            <person name="Detter J.C."/>
            <person name="Woyke T."/>
            <person name="Bristow J."/>
            <person name="Eisen J.A."/>
            <person name="Markowitz V."/>
            <person name="Hugenholtz P."/>
            <person name="Kyrpides N.C."/>
            <person name="Klenk H.P."/>
        </authorList>
    </citation>
    <scope>NUCLEOTIDE SEQUENCE [LARGE SCALE GENOMIC DNA]</scope>
    <source>
        <strain evidence="3">DSM 21211 / LMG 22137 / NRRL B-23946 / LB-34</strain>
    </source>
</reference>
<name>E8U681_DEIML</name>
<evidence type="ECO:0000256" key="1">
    <source>
        <dbReference type="SAM" id="MobiDB-lite"/>
    </source>
</evidence>
<dbReference type="KEGG" id="dmr:Deima_0916"/>
<evidence type="ECO:0000313" key="2">
    <source>
        <dbReference type="EMBL" id="ADV66570.1"/>
    </source>
</evidence>
<dbReference type="HOGENOM" id="CLU_3403141_0_0_0"/>
<dbReference type="Proteomes" id="UP000008635">
    <property type="component" value="Chromosome"/>
</dbReference>
<keyword evidence="3" id="KW-1185">Reference proteome</keyword>
<dbReference type="AlphaFoldDB" id="E8U681"/>
<organism evidence="2 3">
    <name type="scientific">Deinococcus maricopensis (strain DSM 21211 / LMG 22137 / NRRL B-23946 / LB-34)</name>
    <dbReference type="NCBI Taxonomy" id="709986"/>
    <lineage>
        <taxon>Bacteria</taxon>
        <taxon>Thermotogati</taxon>
        <taxon>Deinococcota</taxon>
        <taxon>Deinococci</taxon>
        <taxon>Deinococcales</taxon>
        <taxon>Deinococcaceae</taxon>
        <taxon>Deinococcus</taxon>
    </lineage>
</organism>
<gene>
    <name evidence="2" type="ordered locus">Deima_0916</name>
</gene>
<sequence>MTPETRDSTPDGPRTPPDPTVNGDPCGGRA</sequence>
<proteinExistence type="predicted"/>
<accession>E8U681</accession>
<dbReference type="EMBL" id="CP002454">
    <property type="protein sequence ID" value="ADV66570.1"/>
    <property type="molecule type" value="Genomic_DNA"/>
</dbReference>
<dbReference type="STRING" id="709986.Deima_0916"/>